<sequence length="327" mass="35262">MKAVVVAEHGGPDVLRVEEREIPEISPTEVLIKVEAISVNFADIKARVGEYHGQTGFPFTPGLDCAGVIVKAGEEVRGLKEGQRVMAFPKGGSYTEYVKADPILTYALPDELDSETAAASLTVGVTAYNVIKKMARLVEGESILIHAAAGGIGTTAVQLAKLYGASTIIGTVGSDEKKQLVESLGADHVINYREQNFVDEVMKLTKEEGVDVILDTVAGDNFNRSMECLSHFGRIVNFGHANDGSHPGEVKTNALHSSCRTVIGYSTGTYRKRRPAFLRDSAEQLIQLLVGGKLQMQISERFPLEKAGEAQAHVESRKSTGKILLIP</sequence>
<dbReference type="Pfam" id="PF00107">
    <property type="entry name" value="ADH_zinc_N"/>
    <property type="match status" value="1"/>
</dbReference>
<protein>
    <submittedName>
        <fullName evidence="4">NADPH:quinone oxidoreductase family protein</fullName>
    </submittedName>
</protein>
<dbReference type="SUPFAM" id="SSF51735">
    <property type="entry name" value="NAD(P)-binding Rossmann-fold domains"/>
    <property type="match status" value="1"/>
</dbReference>
<dbReference type="GO" id="GO:0008270">
    <property type="term" value="F:zinc ion binding"/>
    <property type="evidence" value="ECO:0007669"/>
    <property type="project" value="InterPro"/>
</dbReference>
<dbReference type="InterPro" id="IPR011032">
    <property type="entry name" value="GroES-like_sf"/>
</dbReference>
<proteinExistence type="predicted"/>
<name>A0A9X2DKT1_9BACI</name>
<dbReference type="InterPro" id="IPR002364">
    <property type="entry name" value="Quin_OxRdtase/zeta-crystal_CS"/>
</dbReference>
<evidence type="ECO:0000313" key="5">
    <source>
        <dbReference type="Proteomes" id="UP001139179"/>
    </source>
</evidence>
<dbReference type="PANTHER" id="PTHR48106">
    <property type="entry name" value="QUINONE OXIDOREDUCTASE PIG3-RELATED"/>
    <property type="match status" value="1"/>
</dbReference>
<dbReference type="GO" id="GO:0005829">
    <property type="term" value="C:cytosol"/>
    <property type="evidence" value="ECO:0007669"/>
    <property type="project" value="TreeGrafter"/>
</dbReference>
<dbReference type="InterPro" id="IPR013154">
    <property type="entry name" value="ADH-like_N"/>
</dbReference>
<dbReference type="SUPFAM" id="SSF50129">
    <property type="entry name" value="GroES-like"/>
    <property type="match status" value="1"/>
</dbReference>
<keyword evidence="2" id="KW-0560">Oxidoreductase</keyword>
<dbReference type="GO" id="GO:0070402">
    <property type="term" value="F:NADPH binding"/>
    <property type="evidence" value="ECO:0007669"/>
    <property type="project" value="TreeGrafter"/>
</dbReference>
<evidence type="ECO:0000256" key="1">
    <source>
        <dbReference type="ARBA" id="ARBA00022857"/>
    </source>
</evidence>
<evidence type="ECO:0000259" key="3">
    <source>
        <dbReference type="SMART" id="SM00829"/>
    </source>
</evidence>
<reference evidence="4" key="1">
    <citation type="submission" date="2022-05" db="EMBL/GenBank/DDBJ databases">
        <title>Comparative Genomics of Spacecraft Associated Microbes.</title>
        <authorList>
            <person name="Tran M.T."/>
            <person name="Wright A."/>
            <person name="Seuylemezian A."/>
            <person name="Eisen J."/>
            <person name="Coil D."/>
        </authorList>
    </citation>
    <scope>NUCLEOTIDE SEQUENCE</scope>
    <source>
        <strain evidence="4">214.1.1</strain>
    </source>
</reference>
<dbReference type="Proteomes" id="UP001139179">
    <property type="component" value="Unassembled WGS sequence"/>
</dbReference>
<dbReference type="GO" id="GO:0003960">
    <property type="term" value="F:quinone reductase (NADPH) activity"/>
    <property type="evidence" value="ECO:0007669"/>
    <property type="project" value="TreeGrafter"/>
</dbReference>
<dbReference type="RefSeq" id="WP_251221391.1">
    <property type="nucleotide sequence ID" value="NZ_JAMBOL010000001.1"/>
</dbReference>
<evidence type="ECO:0000256" key="2">
    <source>
        <dbReference type="ARBA" id="ARBA00023002"/>
    </source>
</evidence>
<dbReference type="AlphaFoldDB" id="A0A9X2DKT1"/>
<dbReference type="GO" id="GO:0035925">
    <property type="term" value="F:mRNA 3'-UTR AU-rich region binding"/>
    <property type="evidence" value="ECO:0007669"/>
    <property type="project" value="TreeGrafter"/>
</dbReference>
<organism evidence="4 5">
    <name type="scientific">Halalkalibacter oceani</name>
    <dbReference type="NCBI Taxonomy" id="1653776"/>
    <lineage>
        <taxon>Bacteria</taxon>
        <taxon>Bacillati</taxon>
        <taxon>Bacillota</taxon>
        <taxon>Bacilli</taxon>
        <taxon>Bacillales</taxon>
        <taxon>Bacillaceae</taxon>
        <taxon>Halalkalibacter</taxon>
    </lineage>
</organism>
<comment type="caution">
    <text evidence="4">The sequence shown here is derived from an EMBL/GenBank/DDBJ whole genome shotgun (WGS) entry which is preliminary data.</text>
</comment>
<dbReference type="EMBL" id="JAMBOL010000001">
    <property type="protein sequence ID" value="MCM3712511.1"/>
    <property type="molecule type" value="Genomic_DNA"/>
</dbReference>
<feature type="domain" description="Enoyl reductase (ER)" evidence="3">
    <location>
        <begin position="10"/>
        <end position="325"/>
    </location>
</feature>
<dbReference type="Gene3D" id="3.90.180.10">
    <property type="entry name" value="Medium-chain alcohol dehydrogenases, catalytic domain"/>
    <property type="match status" value="1"/>
</dbReference>
<dbReference type="Pfam" id="PF08240">
    <property type="entry name" value="ADH_N"/>
    <property type="match status" value="1"/>
</dbReference>
<keyword evidence="5" id="KW-1185">Reference proteome</keyword>
<dbReference type="InterPro" id="IPR020843">
    <property type="entry name" value="ER"/>
</dbReference>
<dbReference type="Gene3D" id="3.40.50.720">
    <property type="entry name" value="NAD(P)-binding Rossmann-like Domain"/>
    <property type="match status" value="1"/>
</dbReference>
<gene>
    <name evidence="4" type="ORF">M3202_00320</name>
</gene>
<dbReference type="InterPro" id="IPR013149">
    <property type="entry name" value="ADH-like_C"/>
</dbReference>
<dbReference type="CDD" id="cd08241">
    <property type="entry name" value="QOR1"/>
    <property type="match status" value="1"/>
</dbReference>
<accession>A0A9X2DKT1</accession>
<dbReference type="InterPro" id="IPR036291">
    <property type="entry name" value="NAD(P)-bd_dom_sf"/>
</dbReference>
<evidence type="ECO:0000313" key="4">
    <source>
        <dbReference type="EMBL" id="MCM3712511.1"/>
    </source>
</evidence>
<dbReference type="SMART" id="SM00829">
    <property type="entry name" value="PKS_ER"/>
    <property type="match status" value="1"/>
</dbReference>
<keyword evidence="1" id="KW-0521">NADP</keyword>
<dbReference type="PROSITE" id="PS01162">
    <property type="entry name" value="QOR_ZETA_CRYSTAL"/>
    <property type="match status" value="1"/>
</dbReference>
<dbReference type="PANTHER" id="PTHR48106:SF13">
    <property type="entry name" value="QUINONE OXIDOREDUCTASE-RELATED"/>
    <property type="match status" value="1"/>
</dbReference>